<organism evidence="6 7">
    <name type="scientific">candidate division MSBL1 archaeon SCGC-AAA259E19</name>
    <dbReference type="NCBI Taxonomy" id="1698264"/>
    <lineage>
        <taxon>Archaea</taxon>
        <taxon>Methanobacteriati</taxon>
        <taxon>Methanobacteriota</taxon>
        <taxon>candidate division MSBL1</taxon>
    </lineage>
</organism>
<dbReference type="PANTHER" id="PTHR43075:SF1">
    <property type="entry name" value="FORMATE LYASE ACTIVATING ENZYME, PUTATIVE (AFU_ORTHOLOGUE AFUA_2G15630)-RELATED"/>
    <property type="match status" value="1"/>
</dbReference>
<evidence type="ECO:0000256" key="2">
    <source>
        <dbReference type="ARBA" id="ARBA00022723"/>
    </source>
</evidence>
<gene>
    <name evidence="6" type="ORF">AKJ65_05935</name>
</gene>
<dbReference type="GO" id="GO:0003824">
    <property type="term" value="F:catalytic activity"/>
    <property type="evidence" value="ECO:0007669"/>
    <property type="project" value="InterPro"/>
</dbReference>
<dbReference type="PATRIC" id="fig|1698264.3.peg.131"/>
<keyword evidence="3" id="KW-0408">Iron</keyword>
<keyword evidence="2" id="KW-0479">Metal-binding</keyword>
<dbReference type="SFLD" id="SFLDG01099">
    <property type="entry name" value="Uncharacterised_Radical_SAM_Su"/>
    <property type="match status" value="1"/>
</dbReference>
<comment type="caution">
    <text evidence="6">The sequence shown here is derived from an EMBL/GenBank/DDBJ whole genome shotgun (WGS) entry which is preliminary data.</text>
</comment>
<keyword evidence="4" id="KW-0411">Iron-sulfur</keyword>
<reference evidence="6 7" key="1">
    <citation type="journal article" date="2016" name="Sci. Rep.">
        <title>Metabolic traits of an uncultured archaeal lineage -MSBL1- from brine pools of the Red Sea.</title>
        <authorList>
            <person name="Mwirichia R."/>
            <person name="Alam I."/>
            <person name="Rashid M."/>
            <person name="Vinu M."/>
            <person name="Ba-Alawi W."/>
            <person name="Anthony Kamau A."/>
            <person name="Kamanda Ngugi D."/>
            <person name="Goker M."/>
            <person name="Klenk H.P."/>
            <person name="Bajic V."/>
            <person name="Stingl U."/>
        </authorList>
    </citation>
    <scope>NUCLEOTIDE SEQUENCE [LARGE SCALE GENOMIC DNA]</scope>
    <source>
        <strain evidence="6">SCGC-AAA259E19</strain>
    </source>
</reference>
<evidence type="ECO:0000256" key="3">
    <source>
        <dbReference type="ARBA" id="ARBA00023004"/>
    </source>
</evidence>
<accession>A0A133UHU6</accession>
<evidence type="ECO:0000313" key="7">
    <source>
        <dbReference type="Proteomes" id="UP000070284"/>
    </source>
</evidence>
<dbReference type="Gene3D" id="3.20.20.70">
    <property type="entry name" value="Aldolase class I"/>
    <property type="match status" value="1"/>
</dbReference>
<dbReference type="SUPFAM" id="SSF102114">
    <property type="entry name" value="Radical SAM enzymes"/>
    <property type="match status" value="1"/>
</dbReference>
<protein>
    <recommendedName>
        <fullName evidence="5">Radical SAM core domain-containing protein</fullName>
    </recommendedName>
</protein>
<dbReference type="InterPro" id="IPR007197">
    <property type="entry name" value="rSAM"/>
</dbReference>
<keyword evidence="1" id="KW-0949">S-adenosyl-L-methionine</keyword>
<dbReference type="SFLD" id="SFLDS00029">
    <property type="entry name" value="Radical_SAM"/>
    <property type="match status" value="1"/>
</dbReference>
<proteinExistence type="predicted"/>
<evidence type="ECO:0000256" key="1">
    <source>
        <dbReference type="ARBA" id="ARBA00022691"/>
    </source>
</evidence>
<dbReference type="PANTHER" id="PTHR43075">
    <property type="entry name" value="FORMATE LYASE ACTIVATING ENZYME, PUTATIVE (AFU_ORTHOLOGUE AFUA_2G15630)-RELATED"/>
    <property type="match status" value="1"/>
</dbReference>
<evidence type="ECO:0000259" key="5">
    <source>
        <dbReference type="Pfam" id="PF04055"/>
    </source>
</evidence>
<evidence type="ECO:0000256" key="4">
    <source>
        <dbReference type="ARBA" id="ARBA00023014"/>
    </source>
</evidence>
<feature type="domain" description="Radical SAM core" evidence="5">
    <location>
        <begin position="147"/>
        <end position="304"/>
    </location>
</feature>
<dbReference type="AlphaFoldDB" id="A0A133UHU6"/>
<dbReference type="CDD" id="cd01335">
    <property type="entry name" value="Radical_SAM"/>
    <property type="match status" value="1"/>
</dbReference>
<dbReference type="Proteomes" id="UP000070284">
    <property type="component" value="Unassembled WGS sequence"/>
</dbReference>
<sequence>MDWTSNTSEGGQTVESLKRYFSVMKDDLPAKFMICKKTPAEIGLDSEKSKLWKEHGSALEKFENLLRRIDKGETSLDDLKNPETSLLELKAEISKRILKSCHFCERRCGVNRCRGETGVCGVGEDPKVASEFVHTGEEPELVPSYTIFFSGCTFKCQFCQNWDISQNPDSGNKNPTENISSKISDRRQQGVKNVNWVGGDPTPNLHSVLASLNKCKTSIPSVWNSNMYLSKEGMKLLAGTQDVYLTDFKYGNDKCALKYSKVPNYWEIVSRNHKLAFEDAELIIRHLVLPNHVDCCTKKILEFIKTELDPGLRVNLMDQYRPAAKAMEYPEISRRVSKKEMNQALGTAERIGLENVIW</sequence>
<dbReference type="EMBL" id="LHXO01000098">
    <property type="protein sequence ID" value="KXA93793.1"/>
    <property type="molecule type" value="Genomic_DNA"/>
</dbReference>
<dbReference type="GO" id="GO:0046872">
    <property type="term" value="F:metal ion binding"/>
    <property type="evidence" value="ECO:0007669"/>
    <property type="project" value="UniProtKB-KW"/>
</dbReference>
<name>A0A133UHU6_9EURY</name>
<dbReference type="GO" id="GO:0051536">
    <property type="term" value="F:iron-sulfur cluster binding"/>
    <property type="evidence" value="ECO:0007669"/>
    <property type="project" value="UniProtKB-KW"/>
</dbReference>
<dbReference type="InterPro" id="IPR058240">
    <property type="entry name" value="rSAM_sf"/>
</dbReference>
<keyword evidence="7" id="KW-1185">Reference proteome</keyword>
<dbReference type="InterPro" id="IPR013785">
    <property type="entry name" value="Aldolase_TIM"/>
</dbReference>
<evidence type="ECO:0000313" key="6">
    <source>
        <dbReference type="EMBL" id="KXA93793.1"/>
    </source>
</evidence>
<dbReference type="Pfam" id="PF04055">
    <property type="entry name" value="Radical_SAM"/>
    <property type="match status" value="1"/>
</dbReference>
<dbReference type="InterPro" id="IPR040085">
    <property type="entry name" value="MJ0674-like"/>
</dbReference>